<dbReference type="SMART" id="SM00028">
    <property type="entry name" value="TPR"/>
    <property type="match status" value="5"/>
</dbReference>
<evidence type="ECO:0000256" key="1">
    <source>
        <dbReference type="ARBA" id="ARBA00022737"/>
    </source>
</evidence>
<dbReference type="AlphaFoldDB" id="A0A915U213"/>
<evidence type="ECO:0000256" key="3">
    <source>
        <dbReference type="PROSITE-ProRule" id="PRU00339"/>
    </source>
</evidence>
<evidence type="ECO:0000313" key="5">
    <source>
        <dbReference type="Proteomes" id="UP001063350"/>
    </source>
</evidence>
<feature type="repeat" description="TPR" evidence="3">
    <location>
        <begin position="430"/>
        <end position="463"/>
    </location>
</feature>
<name>A0A915U213_9BACT</name>
<dbReference type="PROSITE" id="PS50005">
    <property type="entry name" value="TPR"/>
    <property type="match status" value="2"/>
</dbReference>
<dbReference type="PANTHER" id="PTHR45586:SF1">
    <property type="entry name" value="LIPOPOLYSACCHARIDE ASSEMBLY PROTEIN B"/>
    <property type="match status" value="1"/>
</dbReference>
<reference evidence="4" key="1">
    <citation type="submission" date="2020-12" db="EMBL/GenBank/DDBJ databases">
        <title>Desulfobium dissulfuricans gen. nov., sp. nov., a novel mesophilic, sulfate-reducing bacterium isolated from a deep-sea hydrothermal vent.</title>
        <authorList>
            <person name="Hashimoto Y."/>
            <person name="Tame A."/>
            <person name="Sawayama S."/>
            <person name="Miyazaki J."/>
            <person name="Takai K."/>
            <person name="Nakagawa S."/>
        </authorList>
    </citation>
    <scope>NUCLEOTIDE SEQUENCE</scope>
    <source>
        <strain evidence="4">GF1</strain>
    </source>
</reference>
<gene>
    <name evidence="4" type="ORF">GF1_17360</name>
</gene>
<sequence>MLQPLFSRDRELRLEDLKLLAGELIPVVADLLPVPAQIDFWYPGARNSLVPEAELVTVCRDGGPTVCRDILVIPLALSGGEAGAVLVSAVDGPLLRKMAPEWLGDLQRRVQRQLQQCCLGYVDPLTGLYSLRALQRADVSAGRNRSMFLVRTIFRTTRAGTGLQQLIRLAHFFEAAQPGFRFYLGQGLFCLVFDVVEKPAAIARRLLRVLRREGCSGVHVGFLSAAEKSLSHMLEQCWGALLTAERRGPFSLCESGLDADPASHPLAMAPRRVVARLQRLWRGLDRFALVLLESEEQPPSSWTGILAEVLPGEVSLVPWGSRRAFVLFPGMEGGAAREQAGKFLDHLSHRSGACFSAGIGCWPCLGYSRTATIRNCRKAILHGSFYGPGACVVFDHLSLNVSGDHSFDEGDYRQAVSEYRLGLRLRPDDTNLLNSLGVALCEMNRLREAGRCFSRVLEQDPDDQMALVNLGYVRRLQGREQEAVAFFEQALVLKQQEEDPDGLRDLALQLGRLYCRLYRFPEAVTLFGRLEEGWSGRQEFYYCRLFGAACLETGREERAVTLLQRGLRVYPHDARSISMLGLSYILTGQGDELGLELCRKALAMNEANPWLWLYMGRALCRLGRHREAWQALRRVGRRKHVRLAADLLRAELWAATGSRSRAADQLNRILQYENLPVPVAELVHGRLDALAAPVKEK</sequence>
<dbReference type="Pfam" id="PF14559">
    <property type="entry name" value="TPR_19"/>
    <property type="match status" value="1"/>
</dbReference>
<dbReference type="InterPro" id="IPR051012">
    <property type="entry name" value="CellSynth/LPSAsmb/PSIAsmb"/>
</dbReference>
<dbReference type="InterPro" id="IPR011990">
    <property type="entry name" value="TPR-like_helical_dom_sf"/>
</dbReference>
<dbReference type="EMBL" id="AP024233">
    <property type="protein sequence ID" value="BCO09360.1"/>
    <property type="molecule type" value="Genomic_DNA"/>
</dbReference>
<dbReference type="Pfam" id="PF13424">
    <property type="entry name" value="TPR_12"/>
    <property type="match status" value="1"/>
</dbReference>
<dbReference type="InterPro" id="IPR019734">
    <property type="entry name" value="TPR_rpt"/>
</dbReference>
<proteinExistence type="predicted"/>
<keyword evidence="1" id="KW-0677">Repeat</keyword>
<dbReference type="Proteomes" id="UP001063350">
    <property type="component" value="Chromosome"/>
</dbReference>
<dbReference type="Gene3D" id="1.25.40.10">
    <property type="entry name" value="Tetratricopeptide repeat domain"/>
    <property type="match status" value="2"/>
</dbReference>
<keyword evidence="5" id="KW-1185">Reference proteome</keyword>
<evidence type="ECO:0000256" key="2">
    <source>
        <dbReference type="ARBA" id="ARBA00022803"/>
    </source>
</evidence>
<dbReference type="SUPFAM" id="SSF48452">
    <property type="entry name" value="TPR-like"/>
    <property type="match status" value="1"/>
</dbReference>
<evidence type="ECO:0008006" key="6">
    <source>
        <dbReference type="Google" id="ProtNLM"/>
    </source>
</evidence>
<keyword evidence="2 3" id="KW-0802">TPR repeat</keyword>
<accession>A0A915U213</accession>
<dbReference type="RefSeq" id="WP_267926114.1">
    <property type="nucleotide sequence ID" value="NZ_AP024233.1"/>
</dbReference>
<protein>
    <recommendedName>
        <fullName evidence="6">Tetratricopeptide repeat protein</fullName>
    </recommendedName>
</protein>
<evidence type="ECO:0000313" key="4">
    <source>
        <dbReference type="EMBL" id="BCO09360.1"/>
    </source>
</evidence>
<organism evidence="4 5">
    <name type="scientific">Desulfolithobacter dissulfuricans</name>
    <dbReference type="NCBI Taxonomy" id="2795293"/>
    <lineage>
        <taxon>Bacteria</taxon>
        <taxon>Pseudomonadati</taxon>
        <taxon>Thermodesulfobacteriota</taxon>
        <taxon>Desulfobulbia</taxon>
        <taxon>Desulfobulbales</taxon>
        <taxon>Desulfobulbaceae</taxon>
        <taxon>Desulfolithobacter</taxon>
    </lineage>
</organism>
<dbReference type="PANTHER" id="PTHR45586">
    <property type="entry name" value="TPR REPEAT-CONTAINING PROTEIN PA4667"/>
    <property type="match status" value="1"/>
</dbReference>
<dbReference type="KEGG" id="ddu:GF1_17360"/>
<feature type="repeat" description="TPR" evidence="3">
    <location>
        <begin position="464"/>
        <end position="497"/>
    </location>
</feature>